<comment type="caution">
    <text evidence="2">The sequence shown here is derived from an EMBL/GenBank/DDBJ whole genome shotgun (WGS) entry which is preliminary data.</text>
</comment>
<gene>
    <name evidence="2" type="ORF">SAY86_010979</name>
</gene>
<accession>A0AAN7LXK9</accession>
<proteinExistence type="predicted"/>
<dbReference type="AlphaFoldDB" id="A0AAN7LXK9"/>
<dbReference type="Proteomes" id="UP001346149">
    <property type="component" value="Unassembled WGS sequence"/>
</dbReference>
<evidence type="ECO:0000313" key="2">
    <source>
        <dbReference type="EMBL" id="KAK4787146.1"/>
    </source>
</evidence>
<protein>
    <submittedName>
        <fullName evidence="2">Uncharacterized protein</fullName>
    </submittedName>
</protein>
<feature type="transmembrane region" description="Helical" evidence="1">
    <location>
        <begin position="35"/>
        <end position="58"/>
    </location>
</feature>
<sequence>MPHSAPKLTLSIQAHASGPVITEVDLSKGAMAEGFLTFTFCLAATLVIFTKGPIILLVKIWLSAMATVGLPGDSGHDSQGRP</sequence>
<reference evidence="2 3" key="1">
    <citation type="journal article" date="2023" name="Hortic Res">
        <title>Pangenome of water caltrop reveals structural variations and asymmetric subgenome divergence after allopolyploidization.</title>
        <authorList>
            <person name="Zhang X."/>
            <person name="Chen Y."/>
            <person name="Wang L."/>
            <person name="Yuan Y."/>
            <person name="Fang M."/>
            <person name="Shi L."/>
            <person name="Lu R."/>
            <person name="Comes H.P."/>
            <person name="Ma Y."/>
            <person name="Chen Y."/>
            <person name="Huang G."/>
            <person name="Zhou Y."/>
            <person name="Zheng Z."/>
            <person name="Qiu Y."/>
        </authorList>
    </citation>
    <scope>NUCLEOTIDE SEQUENCE [LARGE SCALE GENOMIC DNA]</scope>
    <source>
        <strain evidence="2">F231</strain>
    </source>
</reference>
<dbReference type="EMBL" id="JAXQNO010000012">
    <property type="protein sequence ID" value="KAK4787146.1"/>
    <property type="molecule type" value="Genomic_DNA"/>
</dbReference>
<keyword evidence="1" id="KW-1133">Transmembrane helix</keyword>
<keyword evidence="1" id="KW-0812">Transmembrane</keyword>
<keyword evidence="1" id="KW-0472">Membrane</keyword>
<keyword evidence="3" id="KW-1185">Reference proteome</keyword>
<evidence type="ECO:0000313" key="3">
    <source>
        <dbReference type="Proteomes" id="UP001346149"/>
    </source>
</evidence>
<evidence type="ECO:0000256" key="1">
    <source>
        <dbReference type="SAM" id="Phobius"/>
    </source>
</evidence>
<organism evidence="2 3">
    <name type="scientific">Trapa natans</name>
    <name type="common">Water chestnut</name>
    <dbReference type="NCBI Taxonomy" id="22666"/>
    <lineage>
        <taxon>Eukaryota</taxon>
        <taxon>Viridiplantae</taxon>
        <taxon>Streptophyta</taxon>
        <taxon>Embryophyta</taxon>
        <taxon>Tracheophyta</taxon>
        <taxon>Spermatophyta</taxon>
        <taxon>Magnoliopsida</taxon>
        <taxon>eudicotyledons</taxon>
        <taxon>Gunneridae</taxon>
        <taxon>Pentapetalae</taxon>
        <taxon>rosids</taxon>
        <taxon>malvids</taxon>
        <taxon>Myrtales</taxon>
        <taxon>Lythraceae</taxon>
        <taxon>Trapa</taxon>
    </lineage>
</organism>
<name>A0AAN7LXK9_TRANT</name>